<gene>
    <name evidence="2" type="ORF">ENN51_04470</name>
</gene>
<dbReference type="EMBL" id="DSBX01000169">
    <property type="protein sequence ID" value="HDQ99523.1"/>
    <property type="molecule type" value="Genomic_DNA"/>
</dbReference>
<dbReference type="InterPro" id="IPR000489">
    <property type="entry name" value="Pterin-binding_dom"/>
</dbReference>
<evidence type="ECO:0000313" key="2">
    <source>
        <dbReference type="EMBL" id="HDQ99523.1"/>
    </source>
</evidence>
<dbReference type="Proteomes" id="UP000885672">
    <property type="component" value="Unassembled WGS sequence"/>
</dbReference>
<dbReference type="GO" id="GO:0004156">
    <property type="term" value="F:dihydropteroate synthase activity"/>
    <property type="evidence" value="ECO:0007669"/>
    <property type="project" value="TreeGrafter"/>
</dbReference>
<comment type="caution">
    <text evidence="2">The sequence shown here is derived from an EMBL/GenBank/DDBJ whole genome shotgun (WGS) entry which is preliminary data.</text>
</comment>
<feature type="domain" description="Pterin-binding" evidence="1">
    <location>
        <begin position="135"/>
        <end position="206"/>
    </location>
</feature>
<accession>A0A7V0T5X4</accession>
<proteinExistence type="predicted"/>
<reference evidence="2" key="1">
    <citation type="journal article" date="2020" name="mSystems">
        <title>Genome- and Community-Level Interaction Insights into Carbon Utilization and Element Cycling Functions of Hydrothermarchaeota in Hydrothermal Sediment.</title>
        <authorList>
            <person name="Zhou Z."/>
            <person name="Liu Y."/>
            <person name="Xu W."/>
            <person name="Pan J."/>
            <person name="Luo Z.H."/>
            <person name="Li M."/>
        </authorList>
    </citation>
    <scope>NUCLEOTIDE SEQUENCE [LARGE SCALE GENOMIC DNA]</scope>
    <source>
        <strain evidence="2">SpSt-1182</strain>
    </source>
</reference>
<evidence type="ECO:0000259" key="1">
    <source>
        <dbReference type="PROSITE" id="PS50972"/>
    </source>
</evidence>
<dbReference type="AlphaFoldDB" id="A0A7V0T5X4"/>
<dbReference type="InterPro" id="IPR011005">
    <property type="entry name" value="Dihydropteroate_synth-like_sf"/>
</dbReference>
<feature type="non-terminal residue" evidence="2">
    <location>
        <position position="206"/>
    </location>
</feature>
<organism evidence="2">
    <name type="scientific">candidate division WOR-3 bacterium</name>
    <dbReference type="NCBI Taxonomy" id="2052148"/>
    <lineage>
        <taxon>Bacteria</taxon>
        <taxon>Bacteria division WOR-3</taxon>
    </lineage>
</organism>
<dbReference type="Gene3D" id="3.20.20.20">
    <property type="entry name" value="Dihydropteroate synthase-like"/>
    <property type="match status" value="1"/>
</dbReference>
<name>A0A7V0T5X4_UNCW3</name>
<dbReference type="InterPro" id="IPR045031">
    <property type="entry name" value="DHP_synth-like"/>
</dbReference>
<dbReference type="GO" id="GO:0046654">
    <property type="term" value="P:tetrahydrofolate biosynthetic process"/>
    <property type="evidence" value="ECO:0007669"/>
    <property type="project" value="TreeGrafter"/>
</dbReference>
<dbReference type="Pfam" id="PF00809">
    <property type="entry name" value="Pterin_bind"/>
    <property type="match status" value="1"/>
</dbReference>
<protein>
    <submittedName>
        <fullName evidence="2">Dihydropteroate synthase</fullName>
    </submittedName>
</protein>
<dbReference type="PROSITE" id="PS50972">
    <property type="entry name" value="PTERIN_BINDING"/>
    <property type="match status" value="1"/>
</dbReference>
<sequence>MRILAVEQPADLHRELARVGADEICWGIFSAKHQPLAVYLTALSTAAGNILKQVAIGCGGDCAVHRGIASGRVRRSDAVLFVSRRRLPELCRRLAHQPECVANLVPGLLELQRRLATPNRTMTVAGRQMDLAARSHVMGIVNVTPDSFYDGGRWTEPERAAERALELAEDGADFVDIGAESTRPGSEPVPAAEQLRRLLPVLRRLR</sequence>
<dbReference type="SUPFAM" id="SSF51717">
    <property type="entry name" value="Dihydropteroate synthetase-like"/>
    <property type="match status" value="1"/>
</dbReference>
<dbReference type="PANTHER" id="PTHR20941">
    <property type="entry name" value="FOLATE SYNTHESIS PROTEINS"/>
    <property type="match status" value="1"/>
</dbReference>
<dbReference type="PANTHER" id="PTHR20941:SF1">
    <property type="entry name" value="FOLIC ACID SYNTHESIS PROTEIN FOL1"/>
    <property type="match status" value="1"/>
</dbReference>
<dbReference type="PROSITE" id="PS00792">
    <property type="entry name" value="DHPS_1"/>
    <property type="match status" value="1"/>
</dbReference>